<dbReference type="STRING" id="1234679.BN424_76"/>
<evidence type="ECO:0000313" key="2">
    <source>
        <dbReference type="EMBL" id="CCO09559.2"/>
    </source>
</evidence>
<dbReference type="RefSeq" id="WP_015075136.1">
    <property type="nucleotide sequence ID" value="NC_019425.2"/>
</dbReference>
<dbReference type="Gene3D" id="1.10.10.60">
    <property type="entry name" value="Homeodomain-like"/>
    <property type="match status" value="1"/>
</dbReference>
<name>K8E1D4_CARML</name>
<sequence length="87" mass="10444">MDIEKDLLASLYDELYDNLGEEAMVKVYQLYGGMTLNMPKKLYNSKKVKISLKHKYKNKSNINRNEIKEIMGKYGYSERHIYRIIRY</sequence>
<dbReference type="InterPro" id="IPR009057">
    <property type="entry name" value="Homeodomain-like_sf"/>
</dbReference>
<feature type="domain" description="Mor transcription activator" evidence="1">
    <location>
        <begin position="13"/>
        <end position="86"/>
    </location>
</feature>
<gene>
    <name evidence="2" type="ORF">BN424_76</name>
</gene>
<reference evidence="3" key="1">
    <citation type="journal article" date="2013" name="Genome Announc.">
        <title>Complete Chromosome Sequence of Carnobacterium maltaromaticum LMA 28.</title>
        <authorList>
            <person name="Cailliez-Grimal C."/>
            <person name="Chaillou S."/>
            <person name="Anba-Mondoloni J."/>
            <person name="Loux V."/>
            <person name="Afzal M.I."/>
            <person name="Rahman A."/>
            <person name="Kergourlay G."/>
            <person name="Champomier-Verges M.C."/>
            <person name="Zagorec M."/>
            <person name="Dalgaard P."/>
            <person name="Leisner J.J."/>
            <person name="Prevost H."/>
            <person name="Revol-Junelles A.M."/>
            <person name="Borges F."/>
        </authorList>
    </citation>
    <scope>NUCLEOTIDE SEQUENCE</scope>
    <source>
        <strain evidence="3">LMA28</strain>
    </source>
</reference>
<dbReference type="AlphaFoldDB" id="K8E1D4"/>
<organism evidence="2 3">
    <name type="scientific">Carnobacterium maltaromaticum LMA28</name>
    <dbReference type="NCBI Taxonomy" id="1234679"/>
    <lineage>
        <taxon>Bacteria</taxon>
        <taxon>Bacillati</taxon>
        <taxon>Bacillota</taxon>
        <taxon>Bacilli</taxon>
        <taxon>Lactobacillales</taxon>
        <taxon>Carnobacteriaceae</taxon>
        <taxon>Carnobacterium</taxon>
    </lineage>
</organism>
<dbReference type="Proteomes" id="UP000000212">
    <property type="component" value="Chromosome"/>
</dbReference>
<dbReference type="HOGENOM" id="CLU_141450_2_1_9"/>
<dbReference type="SUPFAM" id="SSF46689">
    <property type="entry name" value="Homeodomain-like"/>
    <property type="match status" value="1"/>
</dbReference>
<evidence type="ECO:0000313" key="3">
    <source>
        <dbReference type="Proteomes" id="UP000000212"/>
    </source>
</evidence>
<dbReference type="InterPro" id="IPR014875">
    <property type="entry name" value="Mor_transcription_activator"/>
</dbReference>
<accession>K8E1D4</accession>
<dbReference type="Pfam" id="PF08765">
    <property type="entry name" value="Mor"/>
    <property type="match status" value="1"/>
</dbReference>
<dbReference type="EMBL" id="HE999757">
    <property type="protein sequence ID" value="CCO09559.2"/>
    <property type="molecule type" value="Genomic_DNA"/>
</dbReference>
<dbReference type="OrthoDB" id="2303790at2"/>
<protein>
    <recommendedName>
        <fullName evidence="1">Mor transcription activator domain-containing protein</fullName>
    </recommendedName>
</protein>
<evidence type="ECO:0000259" key="1">
    <source>
        <dbReference type="Pfam" id="PF08765"/>
    </source>
</evidence>
<dbReference type="KEGG" id="cml:BN424_76"/>
<proteinExistence type="predicted"/>
<keyword evidence="3" id="KW-1185">Reference proteome</keyword>